<organism evidence="1 2">
    <name type="scientific">Candolleomyces aberdarensis</name>
    <dbReference type="NCBI Taxonomy" id="2316362"/>
    <lineage>
        <taxon>Eukaryota</taxon>
        <taxon>Fungi</taxon>
        <taxon>Dikarya</taxon>
        <taxon>Basidiomycota</taxon>
        <taxon>Agaricomycotina</taxon>
        <taxon>Agaricomycetes</taxon>
        <taxon>Agaricomycetidae</taxon>
        <taxon>Agaricales</taxon>
        <taxon>Agaricineae</taxon>
        <taxon>Psathyrellaceae</taxon>
        <taxon>Candolleomyces</taxon>
    </lineage>
</organism>
<dbReference type="Proteomes" id="UP000290288">
    <property type="component" value="Unassembled WGS sequence"/>
</dbReference>
<evidence type="ECO:0000313" key="2">
    <source>
        <dbReference type="Proteomes" id="UP000290288"/>
    </source>
</evidence>
<name>A0A4Q2DJC5_9AGAR</name>
<dbReference type="EMBL" id="SDEE01000176">
    <property type="protein sequence ID" value="RXW19929.1"/>
    <property type="molecule type" value="Genomic_DNA"/>
</dbReference>
<reference evidence="1 2" key="1">
    <citation type="submission" date="2019-01" db="EMBL/GenBank/DDBJ databases">
        <title>Draft genome sequence of Psathyrella aberdarensis IHI B618.</title>
        <authorList>
            <person name="Buettner E."/>
            <person name="Kellner H."/>
        </authorList>
    </citation>
    <scope>NUCLEOTIDE SEQUENCE [LARGE SCALE GENOMIC DNA]</scope>
    <source>
        <strain evidence="1 2">IHI B618</strain>
    </source>
</reference>
<sequence length="230" mass="25596">MFFNGMAPSLRTLKLHNCIIIPTATSFPNLADPTITSSTEEVDIAYLLAWWNMCCSGELSSLETLVIKGVTFSSSFPVNRCSAAQGSMPQSLRMIHLTGDLDACVWMLDRDAFGLPPSCSLRLYVAGPTWPPLILEREELPDSVFYPERVLDGLLSEMWRVDASPCLEFILDAENFRFKHVSTVRTIYIRGETGDPAEGAFRRTMQKVISGDIVTKLNLTPSTGIKALRR</sequence>
<proteinExistence type="predicted"/>
<accession>A0A4Q2DJC5</accession>
<comment type="caution">
    <text evidence="1">The sequence shown here is derived from an EMBL/GenBank/DDBJ whole genome shotgun (WGS) entry which is preliminary data.</text>
</comment>
<protein>
    <submittedName>
        <fullName evidence="1">Uncharacterized protein</fullName>
    </submittedName>
</protein>
<gene>
    <name evidence="1" type="ORF">EST38_g5938</name>
</gene>
<evidence type="ECO:0000313" key="1">
    <source>
        <dbReference type="EMBL" id="RXW19929.1"/>
    </source>
</evidence>
<keyword evidence="2" id="KW-1185">Reference proteome</keyword>
<dbReference type="OrthoDB" id="10564512at2759"/>
<dbReference type="AlphaFoldDB" id="A0A4Q2DJC5"/>